<evidence type="ECO:0000313" key="3">
    <source>
        <dbReference type="Proteomes" id="UP000309340"/>
    </source>
</evidence>
<dbReference type="AlphaFoldDB" id="A0A4U0X8C2"/>
<dbReference type="Proteomes" id="UP000309340">
    <property type="component" value="Unassembled WGS sequence"/>
</dbReference>
<evidence type="ECO:0000259" key="1">
    <source>
        <dbReference type="Pfam" id="PF06985"/>
    </source>
</evidence>
<reference evidence="2 3" key="1">
    <citation type="submission" date="2017-03" db="EMBL/GenBank/DDBJ databases">
        <title>Genomes of endolithic fungi from Antarctica.</title>
        <authorList>
            <person name="Coleine C."/>
            <person name="Masonjones S."/>
            <person name="Stajich J.E."/>
        </authorList>
    </citation>
    <scope>NUCLEOTIDE SEQUENCE [LARGE SCALE GENOMIC DNA]</scope>
    <source>
        <strain evidence="2 3">CCFEE 5184</strain>
    </source>
</reference>
<dbReference type="PANTHER" id="PTHR24148:SF73">
    <property type="entry name" value="HET DOMAIN PROTEIN (AFU_ORTHOLOGUE AFUA_8G01020)"/>
    <property type="match status" value="1"/>
</dbReference>
<organism evidence="2 3">
    <name type="scientific">Friedmanniomyces simplex</name>
    <dbReference type="NCBI Taxonomy" id="329884"/>
    <lineage>
        <taxon>Eukaryota</taxon>
        <taxon>Fungi</taxon>
        <taxon>Dikarya</taxon>
        <taxon>Ascomycota</taxon>
        <taxon>Pezizomycotina</taxon>
        <taxon>Dothideomycetes</taxon>
        <taxon>Dothideomycetidae</taxon>
        <taxon>Mycosphaerellales</taxon>
        <taxon>Teratosphaeriaceae</taxon>
        <taxon>Friedmanniomyces</taxon>
    </lineage>
</organism>
<dbReference type="EMBL" id="NAJQ01000317">
    <property type="protein sequence ID" value="TKA72251.1"/>
    <property type="molecule type" value="Genomic_DNA"/>
</dbReference>
<dbReference type="PANTHER" id="PTHR24148">
    <property type="entry name" value="ANKYRIN REPEAT DOMAIN-CONTAINING PROTEIN 39 HOMOLOG-RELATED"/>
    <property type="match status" value="1"/>
</dbReference>
<evidence type="ECO:0000313" key="2">
    <source>
        <dbReference type="EMBL" id="TKA72251.1"/>
    </source>
</evidence>
<dbReference type="InterPro" id="IPR052895">
    <property type="entry name" value="HetReg/Transcr_Mod"/>
</dbReference>
<accession>A0A4U0X8C2</accession>
<proteinExistence type="predicted"/>
<dbReference type="OrthoDB" id="5584028at2759"/>
<sequence length="370" mass="40342">MQSKTPYRPLDVAARQIRLLSLKGAEHLDDPIVGDLVHASFLGYHLVEYETISYCWGDATVRSTLEIQGQTIDVPASSAQALRCVRQRDQSRLVWIDAICINQSDNPEKSTQVAMMADIYHSGTRNLIYLGRETDDSAGVDHAVEYCHAVNGCVMRECEGTNDVHPGSSMADQRLRALSDLYSRDWFSRTWVIQEAVLPAKSVIILGSFTLSLKKILCVDRGWRNDVALKNYHVALGGVLEGFKMAGKLGVWVGVFVAMEEGLDRGRAGAVRVSRGVRGVKEEDGLVEGSRDFLSTMLAGLGTAGAFSAWNGFPVATTVRTAKMGAKVGLGFGVAEDVVSMLRGRRIGYVEFVKRHVFGGSEVEVARAAG</sequence>
<name>A0A4U0X8C2_9PEZI</name>
<keyword evidence="3" id="KW-1185">Reference proteome</keyword>
<comment type="caution">
    <text evidence="2">The sequence shown here is derived from an EMBL/GenBank/DDBJ whole genome shotgun (WGS) entry which is preliminary data.</text>
</comment>
<protein>
    <recommendedName>
        <fullName evidence="1">Heterokaryon incompatibility domain-containing protein</fullName>
    </recommendedName>
</protein>
<dbReference type="InterPro" id="IPR010730">
    <property type="entry name" value="HET"/>
</dbReference>
<feature type="domain" description="Heterokaryon incompatibility" evidence="1">
    <location>
        <begin position="49"/>
        <end position="195"/>
    </location>
</feature>
<dbReference type="Pfam" id="PF06985">
    <property type="entry name" value="HET"/>
    <property type="match status" value="1"/>
</dbReference>
<dbReference type="STRING" id="329884.A0A4U0X8C2"/>
<gene>
    <name evidence="2" type="ORF">B0A55_06811</name>
</gene>